<dbReference type="InterPro" id="IPR049011">
    <property type="entry name" value="Anamorsin_N_metazoan"/>
</dbReference>
<evidence type="ECO:0000256" key="8">
    <source>
        <dbReference type="ARBA" id="ARBA00023014"/>
    </source>
</evidence>
<feature type="binding site" evidence="10">
    <location>
        <position position="276"/>
    </location>
    <ligand>
        <name>[4Fe-4S] cluster</name>
        <dbReference type="ChEBI" id="CHEBI:49883"/>
    </ligand>
</feature>
<comment type="domain">
    <text evidence="10">The C-terminal domain binds 2 Fe-S clusters but is otherwise mostly in an intrinsically disordered conformation.</text>
</comment>
<comment type="cofactor">
    <cofactor evidence="1 10">
        <name>[4Fe-4S] cluster</name>
        <dbReference type="ChEBI" id="CHEBI:49883"/>
    </cofactor>
</comment>
<dbReference type="OrthoDB" id="311633at2759"/>
<proteinExistence type="inferred from homology"/>
<dbReference type="GeneID" id="20245592"/>
<keyword evidence="14" id="KW-1185">Reference proteome</keyword>
<organism evidence="13 14">
    <name type="scientific">Lottia gigantea</name>
    <name type="common">Giant owl limpet</name>
    <dbReference type="NCBI Taxonomy" id="225164"/>
    <lineage>
        <taxon>Eukaryota</taxon>
        <taxon>Metazoa</taxon>
        <taxon>Spiralia</taxon>
        <taxon>Lophotrochozoa</taxon>
        <taxon>Mollusca</taxon>
        <taxon>Gastropoda</taxon>
        <taxon>Patellogastropoda</taxon>
        <taxon>Lottioidea</taxon>
        <taxon>Lottiidae</taxon>
        <taxon>Lottia</taxon>
    </lineage>
</organism>
<comment type="similarity">
    <text evidence="2 10">Belongs to the anamorsin family.</text>
</comment>
<feature type="domain" description="Anamorsin C-terminal" evidence="11">
    <location>
        <begin position="259"/>
        <end position="295"/>
    </location>
</feature>
<accession>V3ZPA7</accession>
<dbReference type="AlphaFoldDB" id="V3ZPA7"/>
<keyword evidence="4 10" id="KW-0963">Cytoplasm</keyword>
<sequence length="304" mass="32938">MESINVTKGQSVLVLWGGNQPTENMTDVVNSLKEKVGPSGRVQLEHVGRLNFAKHPDSSFDVVLSGVFQPGVISHTIELLGEVCAILKIGGKLYLREIISKSNPTQELKTADNLCREIKLSGFIDILQPSLVPLSDDDKSALIKSKNHGDIDLVQVEASKPSYEIGSSTQLKLNFTTVPQAKQEIDPQVAKVWTLNSNDLEDNDIELLDSDTLLDPEDLKKPDPSTLKAGCGPTRKKACKDCTCGLAEELDNGDDTKQSNLSSACGSCYLGDAFRCSSCPYLGMPAFKPGEKVSLSQRQMKADA</sequence>
<feature type="binding site" evidence="10">
    <location>
        <position position="239"/>
    </location>
    <ligand>
        <name>[2Fe-2S] cluster</name>
        <dbReference type="ChEBI" id="CHEBI:190135"/>
    </ligand>
</feature>
<evidence type="ECO:0000256" key="4">
    <source>
        <dbReference type="ARBA" id="ARBA00022490"/>
    </source>
</evidence>
<dbReference type="GO" id="GO:0016226">
    <property type="term" value="P:iron-sulfur cluster assembly"/>
    <property type="evidence" value="ECO:0007669"/>
    <property type="project" value="UniProtKB-UniRule"/>
</dbReference>
<dbReference type="InterPro" id="IPR029063">
    <property type="entry name" value="SAM-dependent_MTases_sf"/>
</dbReference>
<evidence type="ECO:0000256" key="1">
    <source>
        <dbReference type="ARBA" id="ARBA00001966"/>
    </source>
</evidence>
<comment type="cofactor">
    <cofactor evidence="10">
        <name>[2Fe-2S] cluster</name>
        <dbReference type="ChEBI" id="CHEBI:190135"/>
    </cofactor>
</comment>
<evidence type="ECO:0000256" key="2">
    <source>
        <dbReference type="ARBA" id="ARBA00008169"/>
    </source>
</evidence>
<dbReference type="GO" id="GO:0051539">
    <property type="term" value="F:4 iron, 4 sulfur cluster binding"/>
    <property type="evidence" value="ECO:0007669"/>
    <property type="project" value="UniProtKB-KW"/>
</dbReference>
<feature type="binding site" evidence="10">
    <location>
        <position position="244"/>
    </location>
    <ligand>
        <name>[2Fe-2S] cluster</name>
        <dbReference type="ChEBI" id="CHEBI:190135"/>
    </ligand>
</feature>
<evidence type="ECO:0000313" key="14">
    <source>
        <dbReference type="Proteomes" id="UP000030746"/>
    </source>
</evidence>
<keyword evidence="3 10" id="KW-0004">4Fe-4S</keyword>
<feature type="binding site" evidence="10">
    <location>
        <position position="242"/>
    </location>
    <ligand>
        <name>[2Fe-2S] cluster</name>
        <dbReference type="ChEBI" id="CHEBI:190135"/>
    </ligand>
</feature>
<dbReference type="RefSeq" id="XP_009066477.1">
    <property type="nucleotide sequence ID" value="XM_009068229.1"/>
</dbReference>
<dbReference type="KEGG" id="lgi:LOTGIDRAFT_203282"/>
<evidence type="ECO:0000256" key="6">
    <source>
        <dbReference type="ARBA" id="ARBA00022723"/>
    </source>
</evidence>
<keyword evidence="7 10" id="KW-0408">Iron</keyword>
<dbReference type="Proteomes" id="UP000030746">
    <property type="component" value="Unassembled WGS sequence"/>
</dbReference>
<keyword evidence="6 10" id="KW-0479">Metal-binding</keyword>
<evidence type="ECO:0000256" key="3">
    <source>
        <dbReference type="ARBA" id="ARBA00022485"/>
    </source>
</evidence>
<feature type="region of interest" description="Fe-S binding site B" evidence="10">
    <location>
        <begin position="265"/>
        <end position="279"/>
    </location>
</feature>
<dbReference type="GO" id="GO:0005758">
    <property type="term" value="C:mitochondrial intermembrane space"/>
    <property type="evidence" value="ECO:0007669"/>
    <property type="project" value="UniProtKB-SubCell"/>
</dbReference>
<feature type="domain" description="Anamorsin N-terminal" evidence="12">
    <location>
        <begin position="9"/>
        <end position="168"/>
    </location>
</feature>
<comment type="domain">
    <text evidence="10">The twin Cx2C motifs are involved in the recognition by the mitochondrial MIA40-ERV1 disulfide relay system. The formation of 2 disulfide bonds in the Cx2C motifs through dithiol/disulfide exchange reactions effectively traps the protein in the mitochondrial intermembrane space.</text>
</comment>
<feature type="binding site" evidence="10">
    <location>
        <position position="268"/>
    </location>
    <ligand>
        <name>[4Fe-4S] cluster</name>
        <dbReference type="ChEBI" id="CHEBI:49883"/>
    </ligand>
</feature>
<dbReference type="CTD" id="20245592"/>
<keyword evidence="8 10" id="KW-0411">Iron-sulfur</keyword>
<dbReference type="InterPro" id="IPR007785">
    <property type="entry name" value="Anamorsin"/>
</dbReference>
<feature type="short sequence motif" description="Cx2C motif 2" evidence="10">
    <location>
        <begin position="276"/>
        <end position="279"/>
    </location>
</feature>
<feature type="binding site" evidence="10">
    <location>
        <position position="279"/>
    </location>
    <ligand>
        <name>[4Fe-4S] cluster</name>
        <dbReference type="ChEBI" id="CHEBI:49883"/>
    </ligand>
</feature>
<dbReference type="HAMAP" id="MF_03115">
    <property type="entry name" value="Anamorsin"/>
    <property type="match status" value="1"/>
</dbReference>
<reference evidence="13 14" key="1">
    <citation type="journal article" date="2013" name="Nature">
        <title>Insights into bilaterian evolution from three spiralian genomes.</title>
        <authorList>
            <person name="Simakov O."/>
            <person name="Marletaz F."/>
            <person name="Cho S.J."/>
            <person name="Edsinger-Gonzales E."/>
            <person name="Havlak P."/>
            <person name="Hellsten U."/>
            <person name="Kuo D.H."/>
            <person name="Larsson T."/>
            <person name="Lv J."/>
            <person name="Arendt D."/>
            <person name="Savage R."/>
            <person name="Osoegawa K."/>
            <person name="de Jong P."/>
            <person name="Grimwood J."/>
            <person name="Chapman J.A."/>
            <person name="Shapiro H."/>
            <person name="Aerts A."/>
            <person name="Otillar R.P."/>
            <person name="Terry A.Y."/>
            <person name="Boore J.L."/>
            <person name="Grigoriev I.V."/>
            <person name="Lindberg D.R."/>
            <person name="Seaver E.C."/>
            <person name="Weisblat D.A."/>
            <person name="Putnam N.H."/>
            <person name="Rokhsar D.S."/>
        </authorList>
    </citation>
    <scope>NUCLEOTIDE SEQUENCE [LARGE SCALE GENOMIC DNA]</scope>
</reference>
<dbReference type="PANTHER" id="PTHR13273:SF14">
    <property type="entry name" value="ANAMORSIN"/>
    <property type="match status" value="1"/>
</dbReference>
<keyword evidence="9 10" id="KW-0496">Mitochondrion</keyword>
<name>V3ZPA7_LOTGI</name>
<evidence type="ECO:0000256" key="5">
    <source>
        <dbReference type="ARBA" id="ARBA00022714"/>
    </source>
</evidence>
<evidence type="ECO:0000256" key="9">
    <source>
        <dbReference type="ARBA" id="ARBA00023128"/>
    </source>
</evidence>
<dbReference type="GO" id="GO:0046872">
    <property type="term" value="F:metal ion binding"/>
    <property type="evidence" value="ECO:0007669"/>
    <property type="project" value="UniProtKB-KW"/>
</dbReference>
<evidence type="ECO:0000256" key="10">
    <source>
        <dbReference type="HAMAP-Rule" id="MF_03115"/>
    </source>
</evidence>
<feature type="short sequence motif" description="Cx2C motif 1" evidence="10">
    <location>
        <begin position="265"/>
        <end position="268"/>
    </location>
</feature>
<evidence type="ECO:0000313" key="13">
    <source>
        <dbReference type="EMBL" id="ESO82676.1"/>
    </source>
</evidence>
<comment type="subunit">
    <text evidence="10">Monomer.</text>
</comment>
<comment type="function">
    <text evidence="10">Component of the cytosolic iron-sulfur (Fe-S) protein assembly (CIA) machinery. Required for the maturation of extramitochondrial Fe-S proteins. Part of an electron transfer chain functioning in an early step of cytosolic Fe-S biogenesis, facilitating the de novo assembly of a [4Fe-4S] cluster on the cytosolic Fe-S scaffold complex. Electrons are transferred from NADPH via a FAD- and FMN-containing diflavin oxidoreductase. Together with the diflavin oxidoreductase, also required for the assembly of the diferric tyrosyl radical cofactor of ribonucleotide reductase (RNR), probably by providing electrons for reduction during radical cofactor maturation in the catalytic small subunit.</text>
</comment>
<dbReference type="Gene3D" id="3.40.50.150">
    <property type="entry name" value="Vaccinia Virus protein VP39"/>
    <property type="match status" value="1"/>
</dbReference>
<dbReference type="PANTHER" id="PTHR13273">
    <property type="entry name" value="ANAMORSIN"/>
    <property type="match status" value="1"/>
</dbReference>
<keyword evidence="5 10" id="KW-0001">2Fe-2S</keyword>
<dbReference type="SUPFAM" id="SSF53335">
    <property type="entry name" value="S-adenosyl-L-methionine-dependent methyltransferases"/>
    <property type="match status" value="1"/>
</dbReference>
<dbReference type="GO" id="GO:0051537">
    <property type="term" value="F:2 iron, 2 sulfur cluster binding"/>
    <property type="evidence" value="ECO:0007669"/>
    <property type="project" value="UniProtKB-UniRule"/>
</dbReference>
<dbReference type="HOGENOM" id="CLU_064393_1_0_1"/>
<comment type="subcellular location">
    <subcellularLocation>
        <location evidence="10">Cytoplasm</location>
    </subcellularLocation>
    <subcellularLocation>
        <location evidence="10">Mitochondrion intermembrane space</location>
    </subcellularLocation>
</comment>
<comment type="caution">
    <text evidence="10">Lacks conserved residue(s) required for the propagation of feature annotation.</text>
</comment>
<evidence type="ECO:0000259" key="11">
    <source>
        <dbReference type="Pfam" id="PF05093"/>
    </source>
</evidence>
<dbReference type="EMBL" id="KB203854">
    <property type="protein sequence ID" value="ESO82676.1"/>
    <property type="molecule type" value="Genomic_DNA"/>
</dbReference>
<comment type="domain">
    <text evidence="10">The N-terminal domain has structural similarity with S-adenosyl-L-methionine-dependent methyltransferases, but does not bind S-adenosyl-L-methionine. It is required for correct assembly of the 2 Fe-S clusters.</text>
</comment>
<dbReference type="GO" id="GO:0009055">
    <property type="term" value="F:electron transfer activity"/>
    <property type="evidence" value="ECO:0007669"/>
    <property type="project" value="UniProtKB-UniRule"/>
</dbReference>
<dbReference type="Pfam" id="PF05093">
    <property type="entry name" value="CIAPIN1"/>
    <property type="match status" value="1"/>
</dbReference>
<evidence type="ECO:0000256" key="7">
    <source>
        <dbReference type="ARBA" id="ARBA00023004"/>
    </source>
</evidence>
<feature type="binding site" evidence="10">
    <location>
        <position position="265"/>
    </location>
    <ligand>
        <name>[4Fe-4S] cluster</name>
        <dbReference type="ChEBI" id="CHEBI:49883"/>
    </ligand>
</feature>
<dbReference type="InterPro" id="IPR046408">
    <property type="entry name" value="CIAPIN1"/>
</dbReference>
<protein>
    <recommendedName>
        <fullName evidence="10">Anamorsin homolog</fullName>
    </recommendedName>
    <alternativeName>
        <fullName evidence="10">Fe-S cluster assembly protein DRE2 homolog</fullName>
    </alternativeName>
</protein>
<dbReference type="Pfam" id="PF20922">
    <property type="entry name" value="Anamorsin_N"/>
    <property type="match status" value="1"/>
</dbReference>
<feature type="binding site" evidence="10">
    <location>
        <position position="231"/>
    </location>
    <ligand>
        <name>[2Fe-2S] cluster</name>
        <dbReference type="ChEBI" id="CHEBI:190135"/>
    </ligand>
</feature>
<gene>
    <name evidence="13" type="ORF">LOTGIDRAFT_203282</name>
</gene>
<dbReference type="STRING" id="225164.V3ZPA7"/>
<dbReference type="OMA" id="GFINCRE"/>
<evidence type="ECO:0000259" key="12">
    <source>
        <dbReference type="Pfam" id="PF20922"/>
    </source>
</evidence>